<organism evidence="1 3">
    <name type="scientific">Camelina sativa</name>
    <name type="common">False flax</name>
    <name type="synonym">Myagrum sativum</name>
    <dbReference type="NCBI Taxonomy" id="90675"/>
    <lineage>
        <taxon>Eukaryota</taxon>
        <taxon>Viridiplantae</taxon>
        <taxon>Streptophyta</taxon>
        <taxon>Embryophyta</taxon>
        <taxon>Tracheophyta</taxon>
        <taxon>Spermatophyta</taxon>
        <taxon>Magnoliopsida</taxon>
        <taxon>eudicotyledons</taxon>
        <taxon>Gunneridae</taxon>
        <taxon>Pentapetalae</taxon>
        <taxon>rosids</taxon>
        <taxon>malvids</taxon>
        <taxon>Brassicales</taxon>
        <taxon>Brassicaceae</taxon>
        <taxon>Camelineae</taxon>
        <taxon>Camelina</taxon>
    </lineage>
</organism>
<evidence type="ECO:0000313" key="3">
    <source>
        <dbReference type="RefSeq" id="XP_010494399.1"/>
    </source>
</evidence>
<reference evidence="1" key="1">
    <citation type="journal article" date="1997" name="Nucleic Acids Res.">
        <title>tRNAscan-SE: a program for improved detection of transfer RNA genes in genomic sequence.</title>
        <authorList>
            <person name="Lowe T.M."/>
            <person name="Eddy S.R."/>
        </authorList>
    </citation>
    <scope>NUCLEOTIDE SEQUENCE [LARGE SCALE GENOMIC DNA]</scope>
    <source>
        <strain evidence="1">r\DH55</strain>
    </source>
</reference>
<sequence>MGSPVPCIYRVPRAIRKANPRAYTPQIVLIGPLHRSSKLMPVSSKDDDTGETSREIKHLKKKKGKKFKPMEIEKMTYFDAFSKRLKNETIEEMKQTIYVEEERIKESYKEKDTIDSMTSDFFVDLIHQDSIFIMEFIMELHDGRGSSNSPIVNHHIDSSKVIADLMLLENQLPYFILDKLFSPHLTELGINEHETLEGLILELFSLQTKIKKNTEFKHFTDMFRCVYEESLDKTPSLTAVSGPPIAEMQNAGNLSRVGVEFKAYNLSNFSQHQYQQPLDLLSLPISIRKEADNNYSLHVAFKKSCLQN</sequence>
<keyword evidence="1" id="KW-1185">Reference proteome</keyword>
<proteinExistence type="predicted"/>
<accession>A0ABM0Y2D0</accession>
<gene>
    <name evidence="2 3" type="primary">LOC104771557</name>
</gene>
<dbReference type="InterPro" id="IPR004158">
    <property type="entry name" value="DUF247_pln"/>
</dbReference>
<reference evidence="1" key="2">
    <citation type="journal article" date="2014" name="Nat. Commun.">
        <title>The emerging biofuel crop Camelina sativa retains a highly undifferentiated hexaploid genome structure.</title>
        <authorList>
            <person name="Kagale S."/>
            <person name="Koh C."/>
            <person name="Nixon J."/>
            <person name="Bollina V."/>
            <person name="Clarke W.E."/>
            <person name="Tuteja R."/>
            <person name="Spillane C."/>
            <person name="Robinson S.J."/>
            <person name="Links M.G."/>
            <person name="Clarke C."/>
            <person name="Higgins E.E."/>
            <person name="Huebert T."/>
            <person name="Sharpe A.G."/>
            <person name="Parkin I.A."/>
        </authorList>
    </citation>
    <scope>NUCLEOTIDE SEQUENCE [LARGE SCALE GENOMIC DNA]</scope>
    <source>
        <strain evidence="1">r\DH55</strain>
    </source>
</reference>
<dbReference type="Proteomes" id="UP000694864">
    <property type="component" value="Chromosome 20"/>
</dbReference>
<dbReference type="PANTHER" id="PTHR31170">
    <property type="entry name" value="BNAC04G53230D PROTEIN"/>
    <property type="match status" value="1"/>
</dbReference>
<dbReference type="Pfam" id="PF03140">
    <property type="entry name" value="DUF247"/>
    <property type="match status" value="1"/>
</dbReference>
<dbReference type="RefSeq" id="XP_010494398.1">
    <property type="nucleotide sequence ID" value="XM_010496096.1"/>
</dbReference>
<dbReference type="GeneID" id="104771557"/>
<reference evidence="2 3" key="3">
    <citation type="submission" date="2025-05" db="UniProtKB">
        <authorList>
            <consortium name="RefSeq"/>
        </authorList>
    </citation>
    <scope>IDENTIFICATION</scope>
    <source>
        <tissue evidence="2 3">Leaf</tissue>
    </source>
</reference>
<protein>
    <submittedName>
        <fullName evidence="2 3">UPF0481 protein At3g47200-like</fullName>
    </submittedName>
</protein>
<dbReference type="PANTHER" id="PTHR31170:SF9">
    <property type="entry name" value="PROTEIN, PUTATIVE (DUF247)-RELATED"/>
    <property type="match status" value="1"/>
</dbReference>
<evidence type="ECO:0000313" key="2">
    <source>
        <dbReference type="RefSeq" id="XP_010494398.1"/>
    </source>
</evidence>
<dbReference type="RefSeq" id="XP_010494399.1">
    <property type="nucleotide sequence ID" value="XM_010496097.1"/>
</dbReference>
<evidence type="ECO:0000313" key="1">
    <source>
        <dbReference type="Proteomes" id="UP000694864"/>
    </source>
</evidence>
<name>A0ABM0Y2D0_CAMSA</name>